<keyword evidence="2" id="KW-1133">Transmembrane helix</keyword>
<protein>
    <submittedName>
        <fullName evidence="3">Uncharacterized protein</fullName>
    </submittedName>
</protein>
<keyword evidence="2" id="KW-0812">Transmembrane</keyword>
<evidence type="ECO:0000256" key="1">
    <source>
        <dbReference type="SAM" id="MobiDB-lite"/>
    </source>
</evidence>
<feature type="non-terminal residue" evidence="3">
    <location>
        <position position="257"/>
    </location>
</feature>
<gene>
    <name evidence="3" type="ORF">S03H2_13514</name>
</gene>
<organism evidence="3">
    <name type="scientific">marine sediment metagenome</name>
    <dbReference type="NCBI Taxonomy" id="412755"/>
    <lineage>
        <taxon>unclassified sequences</taxon>
        <taxon>metagenomes</taxon>
        <taxon>ecological metagenomes</taxon>
    </lineage>
</organism>
<dbReference type="AlphaFoldDB" id="X1EZ96"/>
<evidence type="ECO:0000313" key="3">
    <source>
        <dbReference type="EMBL" id="GAH37917.1"/>
    </source>
</evidence>
<sequence length="257" mass="29999">MNIQGKKQLNDSLSKTNKLKANKLSDSLNNVNNINKKEGKTGGDLNKSTTSNLNNLSFILNNTFNNYNIKEQEEVIFNIDNNIRLQMKNQYFEIFDFMEKSGLGVYTENMLQSNIITIEDLLGNDIYIYIHIYICLLLPKYYVFIFIIAQNDDDLKVLIPKEGHKIKLKQRLNEIRNRRKMINEGGIDKLFPDENEKIDQQFHRIEDNNNNENSKPVTKIEYEEIPFPDIKKSKKSHKRVSFAIDDIKSNSNNSNNN</sequence>
<proteinExistence type="predicted"/>
<accession>X1EZ96</accession>
<dbReference type="EMBL" id="BARU01006860">
    <property type="protein sequence ID" value="GAH37917.1"/>
    <property type="molecule type" value="Genomic_DNA"/>
</dbReference>
<feature type="region of interest" description="Disordered" evidence="1">
    <location>
        <begin position="232"/>
        <end position="257"/>
    </location>
</feature>
<feature type="transmembrane region" description="Helical" evidence="2">
    <location>
        <begin position="126"/>
        <end position="149"/>
    </location>
</feature>
<keyword evidence="2" id="KW-0472">Membrane</keyword>
<evidence type="ECO:0000256" key="2">
    <source>
        <dbReference type="SAM" id="Phobius"/>
    </source>
</evidence>
<name>X1EZ96_9ZZZZ</name>
<reference evidence="3" key="1">
    <citation type="journal article" date="2014" name="Front. Microbiol.">
        <title>High frequency of phylogenetically diverse reductive dehalogenase-homologous genes in deep subseafloor sedimentary metagenomes.</title>
        <authorList>
            <person name="Kawai M."/>
            <person name="Futagami T."/>
            <person name="Toyoda A."/>
            <person name="Takaki Y."/>
            <person name="Nishi S."/>
            <person name="Hori S."/>
            <person name="Arai W."/>
            <person name="Tsubouchi T."/>
            <person name="Morono Y."/>
            <person name="Uchiyama I."/>
            <person name="Ito T."/>
            <person name="Fujiyama A."/>
            <person name="Inagaki F."/>
            <person name="Takami H."/>
        </authorList>
    </citation>
    <scope>NUCLEOTIDE SEQUENCE</scope>
    <source>
        <strain evidence="3">Expedition CK06-06</strain>
    </source>
</reference>
<comment type="caution">
    <text evidence="3">The sequence shown here is derived from an EMBL/GenBank/DDBJ whole genome shotgun (WGS) entry which is preliminary data.</text>
</comment>